<gene>
    <name evidence="1" type="ORF">PV666_19590</name>
</gene>
<dbReference type="EMBL" id="JARAWP010000011">
    <property type="protein sequence ID" value="MDX3020071.1"/>
    <property type="molecule type" value="Genomic_DNA"/>
</dbReference>
<comment type="caution">
    <text evidence="1">The sequence shown here is derived from an EMBL/GenBank/DDBJ whole genome shotgun (WGS) entry which is preliminary data.</text>
</comment>
<organism evidence="1 2">
    <name type="scientific">Streptomyces acidiscabies</name>
    <dbReference type="NCBI Taxonomy" id="42234"/>
    <lineage>
        <taxon>Bacteria</taxon>
        <taxon>Bacillati</taxon>
        <taxon>Actinomycetota</taxon>
        <taxon>Actinomycetes</taxon>
        <taxon>Kitasatosporales</taxon>
        <taxon>Streptomycetaceae</taxon>
        <taxon>Streptomyces</taxon>
    </lineage>
</organism>
<reference evidence="1 2" key="1">
    <citation type="journal article" date="2023" name="Microb. Genom.">
        <title>Mesoterricola silvestris gen. nov., sp. nov., Mesoterricola sediminis sp. nov., Geothrix oryzae sp. nov., Geothrix edaphica sp. nov., Geothrix rubra sp. nov., and Geothrix limicola sp. nov., six novel members of Acidobacteriota isolated from soils.</title>
        <authorList>
            <person name="Weisberg A.J."/>
            <person name="Pearce E."/>
            <person name="Kramer C.G."/>
            <person name="Chang J.H."/>
            <person name="Clarke C.R."/>
        </authorList>
    </citation>
    <scope>NUCLEOTIDE SEQUENCE [LARGE SCALE GENOMIC DNA]</scope>
    <source>
        <strain evidence="1 2">NB05-1H</strain>
    </source>
</reference>
<evidence type="ECO:0000313" key="2">
    <source>
        <dbReference type="Proteomes" id="UP001272987"/>
    </source>
</evidence>
<sequence>MDRIYMNRTDGQRRIHIEIHDNEVSDLIDDLTTDPEPFAATLAFLEILRTAEEKFSPAVAEGRRERAARQAAGQAAVTLDRTTTGNPTPLRWGLGDVLHGDDDIVTVCLSGPDREPYRLELDPEHAAALRDDLATPRVVNPACSSGDGIIAAFAVGQPAGTQDTGQACIPRAAAIVPWHQANGLSMIPPAAELRAAAQTLRQHADAAEADIDSNPVWRSALTDRSNWYANGVRNGLGGPAGELAALMSPEPCRALAELLDDQADAADEGIVNPWALALARALNGDR</sequence>
<dbReference type="RefSeq" id="WP_319166727.1">
    <property type="nucleotide sequence ID" value="NZ_JARAWP010000011.1"/>
</dbReference>
<proteinExistence type="predicted"/>
<keyword evidence="2" id="KW-1185">Reference proteome</keyword>
<name>A0ABU4LWY4_9ACTN</name>
<protein>
    <submittedName>
        <fullName evidence="1">Uncharacterized protein</fullName>
    </submittedName>
</protein>
<accession>A0ABU4LWY4</accession>
<evidence type="ECO:0000313" key="1">
    <source>
        <dbReference type="EMBL" id="MDX3020071.1"/>
    </source>
</evidence>
<dbReference type="Proteomes" id="UP001272987">
    <property type="component" value="Unassembled WGS sequence"/>
</dbReference>